<evidence type="ECO:0008006" key="3">
    <source>
        <dbReference type="Google" id="ProtNLM"/>
    </source>
</evidence>
<name>A0A9D7S706_9BACT</name>
<accession>A0A9D7S706</accession>
<protein>
    <recommendedName>
        <fullName evidence="3">Lipoprotein</fullName>
    </recommendedName>
</protein>
<dbReference type="AlphaFoldDB" id="A0A9D7S706"/>
<sequence>MKKLACVLMIAVLGLSCHKQDSGQFELEYIMDFEIEAGLNPLLTHYYTFNVNTNWNEFLNAHQLNEDQISKVLIKGISISPIFSGPISYSFIESAKLFIYLPNQSSFKLPIGEVFTEPNEKSRDLQFLPGFPDVHTYLKEPVFISELRLNYRGITSTNSNHRMTVTFDVYIK</sequence>
<evidence type="ECO:0000313" key="2">
    <source>
        <dbReference type="Proteomes" id="UP000808349"/>
    </source>
</evidence>
<proteinExistence type="predicted"/>
<organism evidence="1 2">
    <name type="scientific">Candidatus Defluviibacterium haderslevense</name>
    <dbReference type="NCBI Taxonomy" id="2981993"/>
    <lineage>
        <taxon>Bacteria</taxon>
        <taxon>Pseudomonadati</taxon>
        <taxon>Bacteroidota</taxon>
        <taxon>Saprospiria</taxon>
        <taxon>Saprospirales</taxon>
        <taxon>Saprospiraceae</taxon>
        <taxon>Candidatus Defluviibacterium</taxon>
    </lineage>
</organism>
<evidence type="ECO:0000313" key="1">
    <source>
        <dbReference type="EMBL" id="MBK9716536.1"/>
    </source>
</evidence>
<reference evidence="1 2" key="1">
    <citation type="submission" date="2020-10" db="EMBL/GenBank/DDBJ databases">
        <title>Connecting structure to function with the recovery of over 1000 high-quality activated sludge metagenome-assembled genomes encoding full-length rRNA genes using long-read sequencing.</title>
        <authorList>
            <person name="Singleton C.M."/>
            <person name="Petriglieri F."/>
            <person name="Kristensen J.M."/>
            <person name="Kirkegaard R.H."/>
            <person name="Michaelsen T.Y."/>
            <person name="Andersen M.H."/>
            <person name="Karst S.M."/>
            <person name="Dueholm M.S."/>
            <person name="Nielsen P.H."/>
            <person name="Albertsen M."/>
        </authorList>
    </citation>
    <scope>NUCLEOTIDE SEQUENCE [LARGE SCALE GENOMIC DNA]</scope>
    <source>
        <strain evidence="1">Ribe_18-Q3-R11-54_BAT3C.373</strain>
    </source>
</reference>
<dbReference type="PROSITE" id="PS51257">
    <property type="entry name" value="PROKAR_LIPOPROTEIN"/>
    <property type="match status" value="1"/>
</dbReference>
<gene>
    <name evidence="1" type="ORF">IPO85_03240</name>
</gene>
<dbReference type="EMBL" id="JADKFW010000004">
    <property type="protein sequence ID" value="MBK9716536.1"/>
    <property type="molecule type" value="Genomic_DNA"/>
</dbReference>
<comment type="caution">
    <text evidence="1">The sequence shown here is derived from an EMBL/GenBank/DDBJ whole genome shotgun (WGS) entry which is preliminary data.</text>
</comment>
<dbReference type="Proteomes" id="UP000808349">
    <property type="component" value="Unassembled WGS sequence"/>
</dbReference>